<dbReference type="Pfam" id="PF03781">
    <property type="entry name" value="FGE-sulfatase"/>
    <property type="match status" value="1"/>
</dbReference>
<feature type="region of interest" description="Disordered" evidence="1">
    <location>
        <begin position="1"/>
        <end position="47"/>
    </location>
</feature>
<dbReference type="InterPro" id="IPR042095">
    <property type="entry name" value="SUMF_sf"/>
</dbReference>
<dbReference type="InterPro" id="IPR051043">
    <property type="entry name" value="Sulfatase_Mod_Factor_Kinase"/>
</dbReference>
<dbReference type="InterPro" id="IPR005532">
    <property type="entry name" value="SUMF_dom"/>
</dbReference>
<dbReference type="GO" id="GO:0120147">
    <property type="term" value="F:formylglycine-generating oxidase activity"/>
    <property type="evidence" value="ECO:0007669"/>
    <property type="project" value="TreeGrafter"/>
</dbReference>
<dbReference type="EMBL" id="VANS01000007">
    <property type="protein sequence ID" value="TMM49561.1"/>
    <property type="molecule type" value="Genomic_DNA"/>
</dbReference>
<keyword evidence="4" id="KW-1185">Reference proteome</keyword>
<dbReference type="AlphaFoldDB" id="A0A5S3PA52"/>
<name>A0A5S3PA52_9RHOB</name>
<dbReference type="PANTHER" id="PTHR23150:SF19">
    <property type="entry name" value="FORMYLGLYCINE-GENERATING ENZYME"/>
    <property type="match status" value="1"/>
</dbReference>
<reference evidence="3 4" key="1">
    <citation type="submission" date="2019-05" db="EMBL/GenBank/DDBJ databases">
        <title>Sulfitobacter sabulilitoris sp. nov., isolated from a marine sand.</title>
        <authorList>
            <person name="Yoon J.-H."/>
        </authorList>
    </citation>
    <scope>NUCLEOTIDE SEQUENCE [LARGE SCALE GENOMIC DNA]</scope>
    <source>
        <strain evidence="3 4">HSMS-29</strain>
    </source>
</reference>
<dbReference type="OrthoDB" id="9768004at2"/>
<dbReference type="PANTHER" id="PTHR23150">
    <property type="entry name" value="SULFATASE MODIFYING FACTOR 1, 2"/>
    <property type="match status" value="1"/>
</dbReference>
<dbReference type="Gene3D" id="3.90.1580.10">
    <property type="entry name" value="paralog of FGE (formylglycine-generating enzyme)"/>
    <property type="match status" value="1"/>
</dbReference>
<dbReference type="Proteomes" id="UP000309550">
    <property type="component" value="Unassembled WGS sequence"/>
</dbReference>
<evidence type="ECO:0000259" key="2">
    <source>
        <dbReference type="Pfam" id="PF03781"/>
    </source>
</evidence>
<evidence type="ECO:0000256" key="1">
    <source>
        <dbReference type="SAM" id="MobiDB-lite"/>
    </source>
</evidence>
<organism evidence="3 4">
    <name type="scientific">Sulfitobacter sabulilitoris</name>
    <dbReference type="NCBI Taxonomy" id="2562655"/>
    <lineage>
        <taxon>Bacteria</taxon>
        <taxon>Pseudomonadati</taxon>
        <taxon>Pseudomonadota</taxon>
        <taxon>Alphaproteobacteria</taxon>
        <taxon>Rhodobacterales</taxon>
        <taxon>Roseobacteraceae</taxon>
        <taxon>Sulfitobacter</taxon>
    </lineage>
</organism>
<dbReference type="InterPro" id="IPR016187">
    <property type="entry name" value="CTDL_fold"/>
</dbReference>
<comment type="caution">
    <text evidence="3">The sequence shown here is derived from an EMBL/GenBank/DDBJ whole genome shotgun (WGS) entry which is preliminary data.</text>
</comment>
<dbReference type="SUPFAM" id="SSF56436">
    <property type="entry name" value="C-type lectin-like"/>
    <property type="match status" value="1"/>
</dbReference>
<evidence type="ECO:0000313" key="4">
    <source>
        <dbReference type="Proteomes" id="UP000309550"/>
    </source>
</evidence>
<evidence type="ECO:0000313" key="3">
    <source>
        <dbReference type="EMBL" id="TMM49561.1"/>
    </source>
</evidence>
<protein>
    <submittedName>
        <fullName evidence="3">Formylglycine-generating enzyme family protein</fullName>
    </submittedName>
</protein>
<sequence>MADRPQADQDGSRPGRTEHCRAVKSCCSPSRKAPTDAAAPTPRPVQPGKAVVERHVAVIPGGQALVGTNRPVFPLDGEGPLRRKKIKAFSVDTAAVTTARFQAFVAETGYVTDAERMGDSLVFQGLLPKGSPPSRAIAETPWWRVIEGANWRTPFGPGSAERPDMDHPVTHVSWNDATAFAQWAGGRLPTEAEWEHAARGGLGDHPFPWGDTEPDDSGFFPCNIWQGQFPRQNTARDGYLGTAPARSFDPNGYGLYNMVGNVWELTSETFKVQSLKKAVAAAHAGKTGYKLSKGGSFLCHRSYCYRYRIAARNSTSPDTSTSHIGFRLVYHASHD</sequence>
<feature type="domain" description="Sulfatase-modifying factor enzyme-like" evidence="2">
    <location>
        <begin position="56"/>
        <end position="329"/>
    </location>
</feature>
<accession>A0A5S3PA52</accession>
<gene>
    <name evidence="3" type="ORF">FDT80_17585</name>
</gene>
<feature type="compositionally biased region" description="Basic and acidic residues" evidence="1">
    <location>
        <begin position="1"/>
        <end position="21"/>
    </location>
</feature>
<proteinExistence type="predicted"/>